<feature type="region of interest" description="Disordered" evidence="1">
    <location>
        <begin position="248"/>
        <end position="287"/>
    </location>
</feature>
<dbReference type="EMBL" id="KV417330">
    <property type="protein sequence ID" value="KZO90999.1"/>
    <property type="molecule type" value="Genomic_DNA"/>
</dbReference>
<sequence>MATATTSMATSSSATAQVPTVSEWGLLSEQSYARPRASRSETAPAQLSQSREPRQPSPLRTRTRSAAPQPSLPAPSPPSEKLARPMVAYLPPSMPTQSLDAAMFYDLRVAHKTSAPHRSSPLAKGVYTIYEGPITPPESPEPSIAEAVQQEAEERAKGKESLVQKMRLVGRASSAISLPVPSTSKLSASEKRKSMSAPPSLRRRLSSASFAAVASPRPVPAQEATWMTEVAAPTFSRYQMSPGVILPKPATQSHRAPLRDNSKTAPAAKMRKVEQEGHADKKQKENLSIARQSTFRLKGCETRCRRCLRTIIHEGQSFRDKCFSLPSL</sequence>
<feature type="region of interest" description="Disordered" evidence="1">
    <location>
        <begin position="1"/>
        <end position="85"/>
    </location>
</feature>
<feature type="compositionally biased region" description="Polar residues" evidence="1">
    <location>
        <begin position="40"/>
        <end position="50"/>
    </location>
</feature>
<accession>A0A167GX29</accession>
<dbReference type="OrthoDB" id="3363613at2759"/>
<protein>
    <submittedName>
        <fullName evidence="2">Uncharacterized protein</fullName>
    </submittedName>
</protein>
<feature type="region of interest" description="Disordered" evidence="1">
    <location>
        <begin position="179"/>
        <end position="203"/>
    </location>
</feature>
<feature type="non-terminal residue" evidence="2">
    <location>
        <position position="328"/>
    </location>
</feature>
<dbReference type="Proteomes" id="UP000076738">
    <property type="component" value="Unassembled WGS sequence"/>
</dbReference>
<evidence type="ECO:0000313" key="2">
    <source>
        <dbReference type="EMBL" id="KZO90999.1"/>
    </source>
</evidence>
<evidence type="ECO:0000256" key="1">
    <source>
        <dbReference type="SAM" id="MobiDB-lite"/>
    </source>
</evidence>
<evidence type="ECO:0000313" key="3">
    <source>
        <dbReference type="Proteomes" id="UP000076738"/>
    </source>
</evidence>
<proteinExistence type="predicted"/>
<keyword evidence="3" id="KW-1185">Reference proteome</keyword>
<reference evidence="2 3" key="1">
    <citation type="journal article" date="2016" name="Mol. Biol. Evol.">
        <title>Comparative Genomics of Early-Diverging Mushroom-Forming Fungi Provides Insights into the Origins of Lignocellulose Decay Capabilities.</title>
        <authorList>
            <person name="Nagy L.G."/>
            <person name="Riley R."/>
            <person name="Tritt A."/>
            <person name="Adam C."/>
            <person name="Daum C."/>
            <person name="Floudas D."/>
            <person name="Sun H."/>
            <person name="Yadav J.S."/>
            <person name="Pangilinan J."/>
            <person name="Larsson K.H."/>
            <person name="Matsuura K."/>
            <person name="Barry K."/>
            <person name="Labutti K."/>
            <person name="Kuo R."/>
            <person name="Ohm R.A."/>
            <person name="Bhattacharya S.S."/>
            <person name="Shirouzu T."/>
            <person name="Yoshinaga Y."/>
            <person name="Martin F.M."/>
            <person name="Grigoriev I.V."/>
            <person name="Hibbett D.S."/>
        </authorList>
    </citation>
    <scope>NUCLEOTIDE SEQUENCE [LARGE SCALE GENOMIC DNA]</scope>
    <source>
        <strain evidence="2 3">TUFC12733</strain>
    </source>
</reference>
<organism evidence="2 3">
    <name type="scientific">Calocera viscosa (strain TUFC12733)</name>
    <dbReference type="NCBI Taxonomy" id="1330018"/>
    <lineage>
        <taxon>Eukaryota</taxon>
        <taxon>Fungi</taxon>
        <taxon>Dikarya</taxon>
        <taxon>Basidiomycota</taxon>
        <taxon>Agaricomycotina</taxon>
        <taxon>Dacrymycetes</taxon>
        <taxon>Dacrymycetales</taxon>
        <taxon>Dacrymycetaceae</taxon>
        <taxon>Calocera</taxon>
    </lineage>
</organism>
<feature type="compositionally biased region" description="Basic and acidic residues" evidence="1">
    <location>
        <begin position="271"/>
        <end position="285"/>
    </location>
</feature>
<feature type="compositionally biased region" description="Low complexity" evidence="1">
    <location>
        <begin position="1"/>
        <end position="16"/>
    </location>
</feature>
<gene>
    <name evidence="2" type="ORF">CALVIDRAFT_602528</name>
</gene>
<dbReference type="AlphaFoldDB" id="A0A167GX29"/>
<name>A0A167GX29_CALVF</name>